<dbReference type="Proteomes" id="UP001595925">
    <property type="component" value="Unassembled WGS sequence"/>
</dbReference>
<evidence type="ECO:0000313" key="4">
    <source>
        <dbReference type="EMBL" id="MFC4988479.1"/>
    </source>
</evidence>
<organism evidence="4 5">
    <name type="scientific">Saliphagus infecundisoli</name>
    <dbReference type="NCBI Taxonomy" id="1849069"/>
    <lineage>
        <taxon>Archaea</taxon>
        <taxon>Methanobacteriati</taxon>
        <taxon>Methanobacteriota</taxon>
        <taxon>Stenosarchaea group</taxon>
        <taxon>Halobacteria</taxon>
        <taxon>Halobacteriales</taxon>
        <taxon>Natrialbaceae</taxon>
        <taxon>Saliphagus</taxon>
    </lineage>
</organism>
<gene>
    <name evidence="4" type="ORF">ACFPFO_12050</name>
</gene>
<dbReference type="InterPro" id="IPR029063">
    <property type="entry name" value="SAM-dependent_MTases_sf"/>
</dbReference>
<keyword evidence="1 4" id="KW-0489">Methyltransferase</keyword>
<accession>A0ABD5QHD0</accession>
<keyword evidence="3" id="KW-0949">S-adenosyl-L-methionine</keyword>
<dbReference type="SUPFAM" id="SSF53335">
    <property type="entry name" value="S-adenosyl-L-methionine-dependent methyltransferases"/>
    <property type="match status" value="1"/>
</dbReference>
<dbReference type="Gene3D" id="3.40.50.150">
    <property type="entry name" value="Vaccinia Virus protein VP39"/>
    <property type="match status" value="1"/>
</dbReference>
<keyword evidence="5" id="KW-1185">Reference proteome</keyword>
<comment type="caution">
    <text evidence="4">The sequence shown here is derived from an EMBL/GenBank/DDBJ whole genome shotgun (WGS) entry which is preliminary data.</text>
</comment>
<dbReference type="GO" id="GO:0008168">
    <property type="term" value="F:methyltransferase activity"/>
    <property type="evidence" value="ECO:0007669"/>
    <property type="project" value="UniProtKB-KW"/>
</dbReference>
<protein>
    <submittedName>
        <fullName evidence="4">O-methyltransferase</fullName>
        <ecNumber evidence="4">2.1.1.-</ecNumber>
    </submittedName>
</protein>
<dbReference type="PROSITE" id="PS51682">
    <property type="entry name" value="SAM_OMT_I"/>
    <property type="match status" value="1"/>
</dbReference>
<evidence type="ECO:0000313" key="5">
    <source>
        <dbReference type="Proteomes" id="UP001595925"/>
    </source>
</evidence>
<sequence>MLPDLQRDVTRARELLEDGEYGRLLEGAAGRLARPVADEYQIRRGLSELARARNPSVRAVERALRCVHEDGFLPYERSQLAAVEKRRQALAADETPVEYHLHGPSDEGLTEEVYEGYRHEVRVSDFPGAKPEYGPLLYALARELDPDRVLELGTCLGISGAYIAGGFRNDNRLLTVEGGEPQVGIARETFAELGVSDHTTVRHDRFQDVLLEGGESPRFEIAFLDGHHNREATLEYFEALYELAESGAVVVFDDVVGYSEGMDGAWRTIAADPRVELSVTTERYGIAVLKAGIPEKRDFSVPV</sequence>
<dbReference type="AlphaFoldDB" id="A0ABD5QHD0"/>
<dbReference type="PANTHER" id="PTHR43167">
    <property type="entry name" value="PUTATIVE (AFU_ORTHOLOGUE AFUA_6G01830)-RELATED"/>
    <property type="match status" value="1"/>
</dbReference>
<dbReference type="EC" id="2.1.1.-" evidence="4"/>
<dbReference type="RefSeq" id="WP_224827253.1">
    <property type="nucleotide sequence ID" value="NZ_JAIVEF010000001.1"/>
</dbReference>
<proteinExistence type="predicted"/>
<name>A0ABD5QHD0_9EURY</name>
<dbReference type="EMBL" id="JBHSJG010000036">
    <property type="protein sequence ID" value="MFC4988479.1"/>
    <property type="molecule type" value="Genomic_DNA"/>
</dbReference>
<evidence type="ECO:0000256" key="3">
    <source>
        <dbReference type="ARBA" id="ARBA00022691"/>
    </source>
</evidence>
<reference evidence="4 5" key="1">
    <citation type="journal article" date="2019" name="Int. J. Syst. Evol. Microbiol.">
        <title>The Global Catalogue of Microorganisms (GCM) 10K type strain sequencing project: providing services to taxonomists for standard genome sequencing and annotation.</title>
        <authorList>
            <consortium name="The Broad Institute Genomics Platform"/>
            <consortium name="The Broad Institute Genome Sequencing Center for Infectious Disease"/>
            <person name="Wu L."/>
            <person name="Ma J."/>
        </authorList>
    </citation>
    <scope>NUCLEOTIDE SEQUENCE [LARGE SCALE GENOMIC DNA]</scope>
    <source>
        <strain evidence="4 5">CGMCC 1.15824</strain>
    </source>
</reference>
<keyword evidence="2 4" id="KW-0808">Transferase</keyword>
<dbReference type="PANTHER" id="PTHR43167:SF1">
    <property type="entry name" value="PUTATIVE (AFU_ORTHOLOGUE AFUA_6G01830)-RELATED"/>
    <property type="match status" value="1"/>
</dbReference>
<dbReference type="InterPro" id="IPR002935">
    <property type="entry name" value="SAM_O-MeTrfase"/>
</dbReference>
<dbReference type="Pfam" id="PF13578">
    <property type="entry name" value="Methyltransf_24"/>
    <property type="match status" value="1"/>
</dbReference>
<evidence type="ECO:0000256" key="1">
    <source>
        <dbReference type="ARBA" id="ARBA00022603"/>
    </source>
</evidence>
<dbReference type="GO" id="GO:0032259">
    <property type="term" value="P:methylation"/>
    <property type="evidence" value="ECO:0007669"/>
    <property type="project" value="UniProtKB-KW"/>
</dbReference>
<evidence type="ECO:0000256" key="2">
    <source>
        <dbReference type="ARBA" id="ARBA00022679"/>
    </source>
</evidence>